<organism evidence="1 2">
    <name type="scientific">Peromyscus maniculatus bairdii</name>
    <name type="common">Prairie deer mouse</name>
    <dbReference type="NCBI Taxonomy" id="230844"/>
    <lineage>
        <taxon>Eukaryota</taxon>
        <taxon>Metazoa</taxon>
        <taxon>Chordata</taxon>
        <taxon>Craniata</taxon>
        <taxon>Vertebrata</taxon>
        <taxon>Euteleostomi</taxon>
        <taxon>Mammalia</taxon>
        <taxon>Eutheria</taxon>
        <taxon>Euarchontoglires</taxon>
        <taxon>Glires</taxon>
        <taxon>Rodentia</taxon>
        <taxon>Myomorpha</taxon>
        <taxon>Muroidea</taxon>
        <taxon>Cricetidae</taxon>
        <taxon>Neotominae</taxon>
        <taxon>Peromyscus</taxon>
    </lineage>
</organism>
<proteinExistence type="predicted"/>
<evidence type="ECO:0000313" key="2">
    <source>
        <dbReference type="Proteomes" id="UP000694547"/>
    </source>
</evidence>
<dbReference type="Pfam" id="PF12201">
    <property type="entry name" value="bcl-2I13"/>
    <property type="match status" value="1"/>
</dbReference>
<gene>
    <name evidence="1" type="primary">LOC121824405</name>
</gene>
<dbReference type="GO" id="GO:0008584">
    <property type="term" value="P:male gonad development"/>
    <property type="evidence" value="ECO:0007669"/>
    <property type="project" value="TreeGrafter"/>
</dbReference>
<protein>
    <submittedName>
        <fullName evidence="1">Uncharacterized protein</fullName>
    </submittedName>
</protein>
<dbReference type="PANTHER" id="PTHR15018">
    <property type="entry name" value="BCL-2-INTERACTING KILLER"/>
    <property type="match status" value="1"/>
</dbReference>
<dbReference type="GO" id="GO:0008637">
    <property type="term" value="P:apoptotic mitochondrial changes"/>
    <property type="evidence" value="ECO:0007669"/>
    <property type="project" value="TreeGrafter"/>
</dbReference>
<dbReference type="InterPro" id="IPR024579">
    <property type="entry name" value="Bcl2-int_killer"/>
</dbReference>
<dbReference type="RefSeq" id="XP_042121041.1">
    <property type="nucleotide sequence ID" value="XM_042265107.1"/>
</dbReference>
<sequence length="159" mass="17839">MSEARLMARDLIKTVLHDQVPRPPVAPGAPSMKEPVEEENISPVRDLDLAECLEDRNQVALRLAYIGDEMDLCLRSPRLAQLPGIAMHRLAVTYSQTGVRGVFRSLIRGLTNLRENIWSWRVPTPGTWVLPDQARGQLFPMVLLVLLLLGGEALRLQLQ</sequence>
<dbReference type="Ensembl" id="ENSPEMT00000042594.1">
    <property type="protein sequence ID" value="ENSPEMP00000028957.1"/>
    <property type="gene ID" value="ENSPEMG00000028833.1"/>
</dbReference>
<dbReference type="GeneTree" id="ENSGT00530000064453"/>
<dbReference type="AlphaFoldDB" id="A0A6I9LKH4"/>
<accession>A0A6I9LKH4</accession>
<dbReference type="Proteomes" id="UP000694547">
    <property type="component" value="Chromosome 20"/>
</dbReference>
<keyword evidence="2" id="KW-1185">Reference proteome</keyword>
<name>A0A6I9LKH4_PERMB</name>
<dbReference type="PANTHER" id="PTHR15018:SF1">
    <property type="entry name" value="BCL-2-INTERACTING KILLER"/>
    <property type="match status" value="1"/>
</dbReference>
<dbReference type="OrthoDB" id="9799917at2759"/>
<reference evidence="1" key="2">
    <citation type="submission" date="2025-08" db="UniProtKB">
        <authorList>
            <consortium name="Ensembl"/>
        </authorList>
    </citation>
    <scope>IDENTIFICATION</scope>
</reference>
<evidence type="ECO:0000313" key="1">
    <source>
        <dbReference type="Ensembl" id="ENSPEMP00000028957.1"/>
    </source>
</evidence>
<reference evidence="1" key="3">
    <citation type="submission" date="2025-09" db="UniProtKB">
        <authorList>
            <consortium name="Ensembl"/>
        </authorList>
    </citation>
    <scope>IDENTIFICATION</scope>
</reference>
<reference evidence="1 2" key="1">
    <citation type="submission" date="2018-10" db="EMBL/GenBank/DDBJ databases">
        <title>Improved assembly of the deer mouse Peromyscus maniculatus genome.</title>
        <authorList>
            <person name="Lassance J.-M."/>
            <person name="Hoekstra H.E."/>
        </authorList>
    </citation>
    <scope>NUCLEOTIDE SEQUENCE [LARGE SCALE GENOMIC DNA]</scope>
</reference>